<dbReference type="AlphaFoldDB" id="A0A5E4QGK2"/>
<name>A0A5E4QGK2_9NEOP</name>
<feature type="region of interest" description="Disordered" evidence="1">
    <location>
        <begin position="19"/>
        <end position="72"/>
    </location>
</feature>
<proteinExistence type="predicted"/>
<sequence>MERLAREKIAAQQRLAALKREVSTRATTSTSHRPRTIDTATEEKDESITGIPISITSSPPRSAALAETSPPRTLNLTTKLRTLPIQIAPTTSQVVRTSYGARHNTLTLTSIAPAESTAQKTQENGILASSNSLSSIVQPTQIHLPISQSGDHPVVVDHRRFEGVTEPHCSYK</sequence>
<keyword evidence="3" id="KW-1185">Reference proteome</keyword>
<organism evidence="2 3">
    <name type="scientific">Leptidea sinapis</name>
    <dbReference type="NCBI Taxonomy" id="189913"/>
    <lineage>
        <taxon>Eukaryota</taxon>
        <taxon>Metazoa</taxon>
        <taxon>Ecdysozoa</taxon>
        <taxon>Arthropoda</taxon>
        <taxon>Hexapoda</taxon>
        <taxon>Insecta</taxon>
        <taxon>Pterygota</taxon>
        <taxon>Neoptera</taxon>
        <taxon>Endopterygota</taxon>
        <taxon>Lepidoptera</taxon>
        <taxon>Glossata</taxon>
        <taxon>Ditrysia</taxon>
        <taxon>Papilionoidea</taxon>
        <taxon>Pieridae</taxon>
        <taxon>Dismorphiinae</taxon>
        <taxon>Leptidea</taxon>
    </lineage>
</organism>
<evidence type="ECO:0000313" key="3">
    <source>
        <dbReference type="Proteomes" id="UP000324832"/>
    </source>
</evidence>
<dbReference type="Proteomes" id="UP000324832">
    <property type="component" value="Unassembled WGS sequence"/>
</dbReference>
<dbReference type="EMBL" id="FZQP02002703">
    <property type="protein sequence ID" value="VVC96405.1"/>
    <property type="molecule type" value="Genomic_DNA"/>
</dbReference>
<reference evidence="2 3" key="1">
    <citation type="submission" date="2017-07" db="EMBL/GenBank/DDBJ databases">
        <authorList>
            <person name="Talla V."/>
            <person name="Backstrom N."/>
        </authorList>
    </citation>
    <scope>NUCLEOTIDE SEQUENCE [LARGE SCALE GENOMIC DNA]</scope>
</reference>
<gene>
    <name evidence="2" type="ORF">LSINAPIS_LOCUS7916</name>
</gene>
<protein>
    <submittedName>
        <fullName evidence="2">Uncharacterized protein</fullName>
    </submittedName>
</protein>
<feature type="compositionally biased region" description="Low complexity" evidence="1">
    <location>
        <begin position="48"/>
        <end position="60"/>
    </location>
</feature>
<evidence type="ECO:0000256" key="1">
    <source>
        <dbReference type="SAM" id="MobiDB-lite"/>
    </source>
</evidence>
<evidence type="ECO:0000313" key="2">
    <source>
        <dbReference type="EMBL" id="VVC96405.1"/>
    </source>
</evidence>
<accession>A0A5E4QGK2</accession>